<protein>
    <submittedName>
        <fullName evidence="1">Protein FAR1-RELATED SEQUENCE 5-like</fullName>
    </submittedName>
</protein>
<organism evidence="1 2">
    <name type="scientific">Abeliophyllum distichum</name>
    <dbReference type="NCBI Taxonomy" id="126358"/>
    <lineage>
        <taxon>Eukaryota</taxon>
        <taxon>Viridiplantae</taxon>
        <taxon>Streptophyta</taxon>
        <taxon>Embryophyta</taxon>
        <taxon>Tracheophyta</taxon>
        <taxon>Spermatophyta</taxon>
        <taxon>Magnoliopsida</taxon>
        <taxon>eudicotyledons</taxon>
        <taxon>Gunneridae</taxon>
        <taxon>Pentapetalae</taxon>
        <taxon>asterids</taxon>
        <taxon>lamiids</taxon>
        <taxon>Lamiales</taxon>
        <taxon>Oleaceae</taxon>
        <taxon>Forsythieae</taxon>
        <taxon>Abeliophyllum</taxon>
    </lineage>
</organism>
<evidence type="ECO:0000313" key="1">
    <source>
        <dbReference type="EMBL" id="KAL2461791.1"/>
    </source>
</evidence>
<keyword evidence="2" id="KW-1185">Reference proteome</keyword>
<accession>A0ABD1PD28</accession>
<gene>
    <name evidence="1" type="ORF">Adt_45211</name>
</gene>
<comment type="caution">
    <text evidence="1">The sequence shown here is derived from an EMBL/GenBank/DDBJ whole genome shotgun (WGS) entry which is preliminary data.</text>
</comment>
<dbReference type="EMBL" id="JBFOLK010000014">
    <property type="protein sequence ID" value="KAL2461791.1"/>
    <property type="molecule type" value="Genomic_DNA"/>
</dbReference>
<name>A0ABD1PD28_9LAMI</name>
<dbReference type="Proteomes" id="UP001604336">
    <property type="component" value="Unassembled WGS sequence"/>
</dbReference>
<proteinExistence type="predicted"/>
<sequence length="114" mass="13172">MQIFYFPPGNENLYFDDDTVNVNLNTCEESDDDTVNVNVEVMDDNTCEKSEKEIVGKNLNILDDEILGKNSSIVPKVGMKFKDENGVFEFYKSYAYHVGFPVKKEIRKRGMMRL</sequence>
<reference evidence="2" key="1">
    <citation type="submission" date="2024-07" db="EMBL/GenBank/DDBJ databases">
        <title>Two chromosome-level genome assemblies of Korean endemic species Abeliophyllum distichum and Forsythia ovata (Oleaceae).</title>
        <authorList>
            <person name="Jang H."/>
        </authorList>
    </citation>
    <scope>NUCLEOTIDE SEQUENCE [LARGE SCALE GENOMIC DNA]</scope>
</reference>
<evidence type="ECO:0000313" key="2">
    <source>
        <dbReference type="Proteomes" id="UP001604336"/>
    </source>
</evidence>
<dbReference type="AlphaFoldDB" id="A0ABD1PD28"/>